<sequence length="784" mass="86197">MQKYPLRLKISAVAALAFFTAAMVLIGLSLWRHDNLKHGLGENVTWHAYKLDRDTVVLRHQLLRDGLDEAALKRFRLGFELLYSKLNLFQGGESRKMLKSSATAARLLDEIEFRLNAMDEEIERLEHLDARTVSVIGQQLAELSEPTERLIIAINEHLANSAYKERLHLQRMYMWLMVLILGMSLAGVVMLMALLRQARDNEASRQALEILSAELQVSARQAQSASQAKSDFLATVSHEIRTPLNGVIGMSELMREQPLPERARHYSDTIHDSAYKLMGLIDDILDFSKIEAGRMDLDIQAVELKPLVDDAIALFLPRAEAKGISLSADLASDLPRYVRCDAGRLRQVLLNLLTNAIKFTQVGSVRVLARKGHGDQVLFEVIDTGRGIDEALLSQLFEPFRQGGPTIVRRYGGTGLGLAICKRLVEAMDGKIGVESSEGQGSRFWFELPLPSWEAPSAQGEVYAPGEPSASAKEPSASSKEPSASSKEPSASLKEPFASSESSVSSASAKPSHPTDGEATKAAGLSNVRGLSQPKAPSEVELLVVEDNVVNQEVAQAMLESLGCRVSLAASGQKALSLCEQRRFDLILMDIQMPDLDGREVTRRLRARGDWCSSVPIVAMTAGGAMYDQAECHASGMDDYLTKPILRHDLSALLQRYLFDTVVKVPATPAMGSVLDAETLDSLRGSLGDEQCKSLVQLFQQQVEERLPMIVRAAECHDASELGRLAHQLKGESAGIGADAMAATAELLERRAREGRCEDTTDCLERLPRLLKETMAAYERAFQQ</sequence>
<dbReference type="InterPro" id="IPR004358">
    <property type="entry name" value="Sig_transdc_His_kin-like_C"/>
</dbReference>
<protein>
    <recommendedName>
        <fullName evidence="3">histidine kinase</fullName>
        <ecNumber evidence="3">2.7.13.3</ecNumber>
    </recommendedName>
</protein>
<evidence type="ECO:0000256" key="5">
    <source>
        <dbReference type="ARBA" id="ARBA00022519"/>
    </source>
</evidence>
<organism evidence="22 23">
    <name type="scientific">Halomonas binhaiensis</name>
    <dbReference type="NCBI Taxonomy" id="2562282"/>
    <lineage>
        <taxon>Bacteria</taxon>
        <taxon>Pseudomonadati</taxon>
        <taxon>Pseudomonadota</taxon>
        <taxon>Gammaproteobacteria</taxon>
        <taxon>Oceanospirillales</taxon>
        <taxon>Halomonadaceae</taxon>
        <taxon>Halomonas</taxon>
    </lineage>
</organism>
<dbReference type="SMART" id="SM00073">
    <property type="entry name" value="HPT"/>
    <property type="match status" value="1"/>
</dbReference>
<dbReference type="SMART" id="SM00387">
    <property type="entry name" value="HATPase_c"/>
    <property type="match status" value="1"/>
</dbReference>
<dbReference type="Gene3D" id="3.40.50.2300">
    <property type="match status" value="1"/>
</dbReference>
<dbReference type="CDD" id="cd17546">
    <property type="entry name" value="REC_hyHK_CKI1_RcsC-like"/>
    <property type="match status" value="1"/>
</dbReference>
<dbReference type="Gene3D" id="3.30.565.10">
    <property type="entry name" value="Histidine kinase-like ATPase, C-terminal domain"/>
    <property type="match status" value="1"/>
</dbReference>
<evidence type="ECO:0000313" key="23">
    <source>
        <dbReference type="Proteomes" id="UP000324285"/>
    </source>
</evidence>
<feature type="domain" description="Histidine kinase" evidence="19">
    <location>
        <begin position="235"/>
        <end position="452"/>
    </location>
</feature>
<dbReference type="EMBL" id="CP038437">
    <property type="protein sequence ID" value="QEM82803.1"/>
    <property type="molecule type" value="Genomic_DNA"/>
</dbReference>
<evidence type="ECO:0000256" key="18">
    <source>
        <dbReference type="SAM" id="Phobius"/>
    </source>
</evidence>
<keyword evidence="11" id="KW-0067">ATP-binding</keyword>
<dbReference type="InterPro" id="IPR036890">
    <property type="entry name" value="HATPase_C_sf"/>
</dbReference>
<dbReference type="Pfam" id="PF02518">
    <property type="entry name" value="HATPase_c"/>
    <property type="match status" value="1"/>
</dbReference>
<dbReference type="CDD" id="cd00088">
    <property type="entry name" value="HPT"/>
    <property type="match status" value="1"/>
</dbReference>
<dbReference type="SMART" id="SM00448">
    <property type="entry name" value="REC"/>
    <property type="match status" value="1"/>
</dbReference>
<dbReference type="Pfam" id="PF01627">
    <property type="entry name" value="Hpt"/>
    <property type="match status" value="1"/>
</dbReference>
<dbReference type="EC" id="2.7.13.3" evidence="3"/>
<feature type="modified residue" description="Phosphohistidine" evidence="15">
    <location>
        <position position="727"/>
    </location>
</feature>
<feature type="modified residue" description="4-aspartylphosphate" evidence="16">
    <location>
        <position position="590"/>
    </location>
</feature>
<dbReference type="GO" id="GO:0005886">
    <property type="term" value="C:plasma membrane"/>
    <property type="evidence" value="ECO:0007669"/>
    <property type="project" value="UniProtKB-SubCell"/>
</dbReference>
<dbReference type="RefSeq" id="WP_149285925.1">
    <property type="nucleotide sequence ID" value="NZ_CP038437.2"/>
</dbReference>
<comment type="subcellular location">
    <subcellularLocation>
        <location evidence="2">Cell inner membrane</location>
        <topology evidence="2">Multi-pass membrane protein</topology>
    </subcellularLocation>
</comment>
<dbReference type="SMART" id="SM00388">
    <property type="entry name" value="HisKA"/>
    <property type="match status" value="1"/>
</dbReference>
<dbReference type="PROSITE" id="PS50894">
    <property type="entry name" value="HPT"/>
    <property type="match status" value="1"/>
</dbReference>
<evidence type="ECO:0000256" key="9">
    <source>
        <dbReference type="ARBA" id="ARBA00022741"/>
    </source>
</evidence>
<dbReference type="PANTHER" id="PTHR43047">
    <property type="entry name" value="TWO-COMPONENT HISTIDINE PROTEIN KINASE"/>
    <property type="match status" value="1"/>
</dbReference>
<dbReference type="InterPro" id="IPR003661">
    <property type="entry name" value="HisK_dim/P_dom"/>
</dbReference>
<gene>
    <name evidence="22" type="ORF">E4T21_15580</name>
</gene>
<dbReference type="Gene3D" id="1.20.120.160">
    <property type="entry name" value="HPT domain"/>
    <property type="match status" value="1"/>
</dbReference>
<evidence type="ECO:0000256" key="17">
    <source>
        <dbReference type="SAM" id="MobiDB-lite"/>
    </source>
</evidence>
<feature type="region of interest" description="Disordered" evidence="17">
    <location>
        <begin position="457"/>
        <end position="531"/>
    </location>
</feature>
<keyword evidence="9" id="KW-0547">Nucleotide-binding</keyword>
<dbReference type="Pfam" id="PF00512">
    <property type="entry name" value="HisKA"/>
    <property type="match status" value="1"/>
</dbReference>
<dbReference type="Proteomes" id="UP000324285">
    <property type="component" value="Chromosome"/>
</dbReference>
<dbReference type="InterPro" id="IPR011006">
    <property type="entry name" value="CheY-like_superfamily"/>
</dbReference>
<keyword evidence="6 16" id="KW-0597">Phosphoprotein</keyword>
<evidence type="ECO:0000256" key="2">
    <source>
        <dbReference type="ARBA" id="ARBA00004429"/>
    </source>
</evidence>
<dbReference type="InterPro" id="IPR036097">
    <property type="entry name" value="HisK_dim/P_sf"/>
</dbReference>
<evidence type="ECO:0000259" key="20">
    <source>
        <dbReference type="PROSITE" id="PS50110"/>
    </source>
</evidence>
<evidence type="ECO:0000256" key="4">
    <source>
        <dbReference type="ARBA" id="ARBA00022475"/>
    </source>
</evidence>
<evidence type="ECO:0000256" key="15">
    <source>
        <dbReference type="PROSITE-ProRule" id="PRU00110"/>
    </source>
</evidence>
<dbReference type="GO" id="GO:0000155">
    <property type="term" value="F:phosphorelay sensor kinase activity"/>
    <property type="evidence" value="ECO:0007669"/>
    <property type="project" value="InterPro"/>
</dbReference>
<dbReference type="InterPro" id="IPR036641">
    <property type="entry name" value="HPT_dom_sf"/>
</dbReference>
<evidence type="ECO:0000256" key="13">
    <source>
        <dbReference type="ARBA" id="ARBA00023012"/>
    </source>
</evidence>
<dbReference type="PROSITE" id="PS50109">
    <property type="entry name" value="HIS_KIN"/>
    <property type="match status" value="1"/>
</dbReference>
<dbReference type="Pfam" id="PF00072">
    <property type="entry name" value="Response_reg"/>
    <property type="match status" value="1"/>
</dbReference>
<keyword evidence="7" id="KW-0808">Transferase</keyword>
<dbReference type="SUPFAM" id="SSF55874">
    <property type="entry name" value="ATPase domain of HSP90 chaperone/DNA topoisomerase II/histidine kinase"/>
    <property type="match status" value="1"/>
</dbReference>
<dbReference type="OrthoDB" id="9797243at2"/>
<feature type="compositionally biased region" description="Low complexity" evidence="17">
    <location>
        <begin position="467"/>
        <end position="512"/>
    </location>
</feature>
<comment type="catalytic activity">
    <reaction evidence="1">
        <text>ATP + protein L-histidine = ADP + protein N-phospho-L-histidine.</text>
        <dbReference type="EC" id="2.7.13.3"/>
    </reaction>
</comment>
<feature type="transmembrane region" description="Helical" evidence="18">
    <location>
        <begin position="173"/>
        <end position="195"/>
    </location>
</feature>
<evidence type="ECO:0000256" key="10">
    <source>
        <dbReference type="ARBA" id="ARBA00022777"/>
    </source>
</evidence>
<dbReference type="Gene3D" id="1.10.287.130">
    <property type="match status" value="1"/>
</dbReference>
<dbReference type="KEGG" id="hbh:E4T21_15580"/>
<keyword evidence="13" id="KW-0902">Two-component regulatory system</keyword>
<keyword evidence="4" id="KW-1003">Cell membrane</keyword>
<feature type="transmembrane region" description="Helical" evidence="18">
    <location>
        <begin position="12"/>
        <end position="31"/>
    </location>
</feature>
<dbReference type="AlphaFoldDB" id="A0A5C1NJI7"/>
<dbReference type="SUPFAM" id="SSF47226">
    <property type="entry name" value="Histidine-containing phosphotransfer domain, HPT domain"/>
    <property type="match status" value="1"/>
</dbReference>
<evidence type="ECO:0000256" key="12">
    <source>
        <dbReference type="ARBA" id="ARBA00022989"/>
    </source>
</evidence>
<dbReference type="SUPFAM" id="SSF52172">
    <property type="entry name" value="CheY-like"/>
    <property type="match status" value="1"/>
</dbReference>
<accession>A0A5C1NJI7</accession>
<dbReference type="InterPro" id="IPR008207">
    <property type="entry name" value="Sig_transdc_His_kin_Hpt_dom"/>
</dbReference>
<dbReference type="InterPro" id="IPR001789">
    <property type="entry name" value="Sig_transdc_resp-reg_receiver"/>
</dbReference>
<keyword evidence="8 18" id="KW-0812">Transmembrane</keyword>
<dbReference type="PROSITE" id="PS50110">
    <property type="entry name" value="RESPONSE_REGULATORY"/>
    <property type="match status" value="1"/>
</dbReference>
<keyword evidence="5" id="KW-0997">Cell inner membrane</keyword>
<feature type="domain" description="HPt" evidence="21">
    <location>
        <begin position="688"/>
        <end position="784"/>
    </location>
</feature>
<evidence type="ECO:0000259" key="21">
    <source>
        <dbReference type="PROSITE" id="PS50894"/>
    </source>
</evidence>
<dbReference type="GO" id="GO:0005524">
    <property type="term" value="F:ATP binding"/>
    <property type="evidence" value="ECO:0007669"/>
    <property type="project" value="UniProtKB-KW"/>
</dbReference>
<evidence type="ECO:0000256" key="6">
    <source>
        <dbReference type="ARBA" id="ARBA00022553"/>
    </source>
</evidence>
<keyword evidence="12 18" id="KW-1133">Transmembrane helix</keyword>
<dbReference type="InterPro" id="IPR005467">
    <property type="entry name" value="His_kinase_dom"/>
</dbReference>
<evidence type="ECO:0000256" key="16">
    <source>
        <dbReference type="PROSITE-ProRule" id="PRU00169"/>
    </source>
</evidence>
<dbReference type="CDD" id="cd16922">
    <property type="entry name" value="HATPase_EvgS-ArcB-TorS-like"/>
    <property type="match status" value="1"/>
</dbReference>
<evidence type="ECO:0000256" key="1">
    <source>
        <dbReference type="ARBA" id="ARBA00000085"/>
    </source>
</evidence>
<name>A0A5C1NJI7_9GAMM</name>
<evidence type="ECO:0000256" key="7">
    <source>
        <dbReference type="ARBA" id="ARBA00022679"/>
    </source>
</evidence>
<dbReference type="PRINTS" id="PR00344">
    <property type="entry name" value="BCTRLSENSOR"/>
</dbReference>
<keyword evidence="14 18" id="KW-0472">Membrane</keyword>
<dbReference type="SUPFAM" id="SSF47384">
    <property type="entry name" value="Homodimeric domain of signal transducing histidine kinase"/>
    <property type="match status" value="1"/>
</dbReference>
<evidence type="ECO:0000259" key="19">
    <source>
        <dbReference type="PROSITE" id="PS50109"/>
    </source>
</evidence>
<dbReference type="InterPro" id="IPR003594">
    <property type="entry name" value="HATPase_dom"/>
</dbReference>
<dbReference type="FunFam" id="1.10.287.130:FF:000004">
    <property type="entry name" value="Ethylene receptor 1"/>
    <property type="match status" value="1"/>
</dbReference>
<keyword evidence="23" id="KW-1185">Reference proteome</keyword>
<reference evidence="22" key="1">
    <citation type="submission" date="2021-02" db="EMBL/GenBank/DDBJ databases">
        <title>Strain Y2R2, a novel species of the genus Halomonas.</title>
        <authorList>
            <person name="Huang H."/>
        </authorList>
    </citation>
    <scope>NUCLEOTIDE SEQUENCE</scope>
    <source>
        <strain evidence="22">Y2R2</strain>
    </source>
</reference>
<evidence type="ECO:0000256" key="14">
    <source>
        <dbReference type="ARBA" id="ARBA00023136"/>
    </source>
</evidence>
<evidence type="ECO:0000256" key="11">
    <source>
        <dbReference type="ARBA" id="ARBA00022840"/>
    </source>
</evidence>
<keyword evidence="10" id="KW-0418">Kinase</keyword>
<evidence type="ECO:0000313" key="22">
    <source>
        <dbReference type="EMBL" id="QEM82803.1"/>
    </source>
</evidence>
<proteinExistence type="predicted"/>
<dbReference type="CDD" id="cd00082">
    <property type="entry name" value="HisKA"/>
    <property type="match status" value="1"/>
</dbReference>
<evidence type="ECO:0000256" key="3">
    <source>
        <dbReference type="ARBA" id="ARBA00012438"/>
    </source>
</evidence>
<dbReference type="FunFam" id="3.30.565.10:FF:000010">
    <property type="entry name" value="Sensor histidine kinase RcsC"/>
    <property type="match status" value="1"/>
</dbReference>
<evidence type="ECO:0000256" key="8">
    <source>
        <dbReference type="ARBA" id="ARBA00022692"/>
    </source>
</evidence>
<feature type="domain" description="Response regulatory" evidence="20">
    <location>
        <begin position="541"/>
        <end position="658"/>
    </location>
</feature>